<gene>
    <name evidence="2" type="ORF">TRICI_004519</name>
</gene>
<keyword evidence="3" id="KW-1185">Reference proteome</keyword>
<reference evidence="2" key="1">
    <citation type="journal article" date="2019" name="G3 (Bethesda)">
        <title>Genome Assemblies of Two Rare Opportunistic Yeast Pathogens: Diutina rugosa (syn. Candida rugosa) and Trichomonascus ciferrii (syn. Candida ciferrii).</title>
        <authorList>
            <person name="Mixao V."/>
            <person name="Saus E."/>
            <person name="Hansen A.P."/>
            <person name="Lass-Florl C."/>
            <person name="Gabaldon T."/>
        </authorList>
    </citation>
    <scope>NUCLEOTIDE SEQUENCE</scope>
    <source>
        <strain evidence="2">CBS 4856</strain>
    </source>
</reference>
<organism evidence="2 3">
    <name type="scientific">Trichomonascus ciferrii</name>
    <dbReference type="NCBI Taxonomy" id="44093"/>
    <lineage>
        <taxon>Eukaryota</taxon>
        <taxon>Fungi</taxon>
        <taxon>Dikarya</taxon>
        <taxon>Ascomycota</taxon>
        <taxon>Saccharomycotina</taxon>
        <taxon>Dipodascomycetes</taxon>
        <taxon>Dipodascales</taxon>
        <taxon>Trichomonascaceae</taxon>
        <taxon>Trichomonascus</taxon>
        <taxon>Trichomonascus ciferrii complex</taxon>
    </lineage>
</organism>
<sequence>MYEISGKLSPDAQRDWEASQNEEANVDDFEKCVQLMSAKVSQLFNIKMSDFLLEIWREVGLVTRAFRGHDMGHTEGYTMLNMDFLRDLYCAALQAYVKTLWRLPISYTDLTSEGLK</sequence>
<dbReference type="EMBL" id="SWFS01000341">
    <property type="protein sequence ID" value="KAA8909418.1"/>
    <property type="molecule type" value="Genomic_DNA"/>
</dbReference>
<name>A0A642V258_9ASCO</name>
<feature type="region of interest" description="Disordered" evidence="1">
    <location>
        <begin position="1"/>
        <end position="21"/>
    </location>
</feature>
<dbReference type="AlphaFoldDB" id="A0A642V258"/>
<dbReference type="Proteomes" id="UP000761534">
    <property type="component" value="Unassembled WGS sequence"/>
</dbReference>
<evidence type="ECO:0000256" key="1">
    <source>
        <dbReference type="SAM" id="MobiDB-lite"/>
    </source>
</evidence>
<protein>
    <submittedName>
        <fullName evidence="2">Uncharacterized protein</fullName>
    </submittedName>
</protein>
<evidence type="ECO:0000313" key="3">
    <source>
        <dbReference type="Proteomes" id="UP000761534"/>
    </source>
</evidence>
<comment type="caution">
    <text evidence="2">The sequence shown here is derived from an EMBL/GenBank/DDBJ whole genome shotgun (WGS) entry which is preliminary data.</text>
</comment>
<dbReference type="VEuPathDB" id="FungiDB:TRICI_004519"/>
<proteinExistence type="predicted"/>
<evidence type="ECO:0000313" key="2">
    <source>
        <dbReference type="EMBL" id="KAA8909418.1"/>
    </source>
</evidence>
<accession>A0A642V258</accession>